<keyword evidence="2" id="KW-0813">Transport</keyword>
<evidence type="ECO:0000256" key="3">
    <source>
        <dbReference type="ARBA" id="ARBA00022729"/>
    </source>
</evidence>
<comment type="similarity">
    <text evidence="1">Belongs to the bacterial solute-binding protein 1 family.</text>
</comment>
<dbReference type="EMBL" id="CP000812">
    <property type="protein sequence ID" value="ABV32684.1"/>
    <property type="molecule type" value="Genomic_DNA"/>
</dbReference>
<reference evidence="4 5" key="1">
    <citation type="submission" date="2007-08" db="EMBL/GenBank/DDBJ databases">
        <title>Complete sequence of Thermotoga lettingae TMO.</title>
        <authorList>
            <consortium name="US DOE Joint Genome Institute"/>
            <person name="Copeland A."/>
            <person name="Lucas S."/>
            <person name="Lapidus A."/>
            <person name="Barry K."/>
            <person name="Glavina del Rio T."/>
            <person name="Dalin E."/>
            <person name="Tice H."/>
            <person name="Pitluck S."/>
            <person name="Foster B."/>
            <person name="Bruce D."/>
            <person name="Schmutz J."/>
            <person name="Larimer F."/>
            <person name="Land M."/>
            <person name="Hauser L."/>
            <person name="Kyrpides N."/>
            <person name="Mikhailova N."/>
            <person name="Nelson K."/>
            <person name="Gogarten J.P."/>
            <person name="Noll K."/>
            <person name="Richardson P."/>
        </authorList>
    </citation>
    <scope>NUCLEOTIDE SEQUENCE [LARGE SCALE GENOMIC DNA]</scope>
    <source>
        <strain evidence="5">ATCC BAA-301 / DSM 14385 / NBRC 107922 / TMO</strain>
    </source>
</reference>
<reference evidence="4 5" key="2">
    <citation type="journal article" date="2009" name="Proc. Natl. Acad. Sci. U.S.A.">
        <title>On the chimeric nature, thermophilic origin, and phylogenetic placement of the Thermotogales.</title>
        <authorList>
            <person name="Zhaxybayeva O."/>
            <person name="Swithers K.S."/>
            <person name="Lapierre P."/>
            <person name="Fournier G.P."/>
            <person name="Bickhart D.M."/>
            <person name="DeBoy R.T."/>
            <person name="Nelson K.E."/>
            <person name="Nesbo C.L."/>
            <person name="Doolittle W.F."/>
            <person name="Gogarten J.P."/>
            <person name="Noll K.M."/>
        </authorList>
    </citation>
    <scope>NUCLEOTIDE SEQUENCE [LARGE SCALE GENOMIC DNA]</scope>
    <source>
        <strain evidence="5">ATCC BAA-301 / DSM 14385 / NBRC 107922 / TMO</strain>
    </source>
</reference>
<keyword evidence="5" id="KW-1185">Reference proteome</keyword>
<dbReference type="PANTHER" id="PTHR30061:SF50">
    <property type="entry name" value="MALTOSE_MALTODEXTRIN-BINDING PERIPLASMIC PROTEIN"/>
    <property type="match status" value="1"/>
</dbReference>
<protein>
    <submittedName>
        <fullName evidence="4">Extracellular solute-binding protein family 1</fullName>
    </submittedName>
</protein>
<dbReference type="GO" id="GO:1901982">
    <property type="term" value="F:maltose binding"/>
    <property type="evidence" value="ECO:0007669"/>
    <property type="project" value="TreeGrafter"/>
</dbReference>
<dbReference type="Proteomes" id="UP000002016">
    <property type="component" value="Chromosome"/>
</dbReference>
<dbReference type="Pfam" id="PF01547">
    <property type="entry name" value="SBP_bac_1"/>
    <property type="match status" value="1"/>
</dbReference>
<gene>
    <name evidence="4" type="ordered locus">Tlet_0114</name>
</gene>
<dbReference type="PANTHER" id="PTHR30061">
    <property type="entry name" value="MALTOSE-BINDING PERIPLASMIC PROTEIN"/>
    <property type="match status" value="1"/>
</dbReference>
<dbReference type="AlphaFoldDB" id="A8F3F0"/>
<dbReference type="OrthoDB" id="9772007at2"/>
<sequence precursor="true">MKHALTFLLIAGFAICFFAQSVEITFWHSMTNPVDRESIAEAVAEFNKTHPNIKVNIVIVPGSETEITKLMTAVAGGTGPDVYYLDRFTVAQRAAYGVLEPLEDYLVQLGYDISKLKEEFFNFAIEECQWNNKMWALPWDTDNRALYYNKKLFKEAGLDPNKPPVTLEELEIYAEKLTKKTAGRYTQVGFIPWAFQGWHYTWGWAFGGNFYDAQSQKLVFADDPRIVKAFEWLGEWAKKYNIKELEAFVSSFGMSFSGASIGGAEPINPFLAGKLAMVVDGNWLLAQILQLAPKDFEFGIAPIPAPAYGEKNSTWAGGWSLVIPKGAKHPKEAAEFIHYMTTKGQIKFAIDTQHLPTLKEAVPGLLSASPAEQKIFADLLPTAHVRPVIPVGALLWDELTNAMQAVVYGEKSATEALRSAQEKVQKELDKWLTK</sequence>
<accession>A8F3F0</accession>
<dbReference type="eggNOG" id="COG2182">
    <property type="taxonomic scope" value="Bacteria"/>
</dbReference>
<evidence type="ECO:0000256" key="1">
    <source>
        <dbReference type="ARBA" id="ARBA00008520"/>
    </source>
</evidence>
<dbReference type="HOGENOM" id="CLU_031285_10_0_0"/>
<evidence type="ECO:0000313" key="4">
    <source>
        <dbReference type="EMBL" id="ABV32684.1"/>
    </source>
</evidence>
<proteinExistence type="inferred from homology"/>
<dbReference type="GO" id="GO:0042956">
    <property type="term" value="P:maltodextrin transmembrane transport"/>
    <property type="evidence" value="ECO:0007669"/>
    <property type="project" value="TreeGrafter"/>
</dbReference>
<dbReference type="CDD" id="cd14748">
    <property type="entry name" value="PBP2_UgpB"/>
    <property type="match status" value="1"/>
</dbReference>
<dbReference type="RefSeq" id="WP_012002165.1">
    <property type="nucleotide sequence ID" value="NC_009828.1"/>
</dbReference>
<organism evidence="4 5">
    <name type="scientific">Pseudothermotoga lettingae (strain ATCC BAA-301 / DSM 14385 / NBRC 107922 / TMO)</name>
    <name type="common">Thermotoga lettingae</name>
    <dbReference type="NCBI Taxonomy" id="416591"/>
    <lineage>
        <taxon>Bacteria</taxon>
        <taxon>Thermotogati</taxon>
        <taxon>Thermotogota</taxon>
        <taxon>Thermotogae</taxon>
        <taxon>Thermotogales</taxon>
        <taxon>Thermotogaceae</taxon>
        <taxon>Pseudothermotoga</taxon>
    </lineage>
</organism>
<dbReference type="SUPFAM" id="SSF53850">
    <property type="entry name" value="Periplasmic binding protein-like II"/>
    <property type="match status" value="1"/>
</dbReference>
<name>A8F3F0_PSELT</name>
<keyword evidence="3" id="KW-0732">Signal</keyword>
<dbReference type="STRING" id="416591.Tlet_0114"/>
<evidence type="ECO:0000256" key="2">
    <source>
        <dbReference type="ARBA" id="ARBA00022448"/>
    </source>
</evidence>
<dbReference type="GO" id="GO:0055052">
    <property type="term" value="C:ATP-binding cassette (ABC) transporter complex, substrate-binding subunit-containing"/>
    <property type="evidence" value="ECO:0007669"/>
    <property type="project" value="TreeGrafter"/>
</dbReference>
<evidence type="ECO:0000313" key="5">
    <source>
        <dbReference type="Proteomes" id="UP000002016"/>
    </source>
</evidence>
<dbReference type="GO" id="GO:0015768">
    <property type="term" value="P:maltose transport"/>
    <property type="evidence" value="ECO:0007669"/>
    <property type="project" value="TreeGrafter"/>
</dbReference>
<dbReference type="KEGG" id="tle:Tlet_0114"/>
<dbReference type="Gene3D" id="3.40.190.10">
    <property type="entry name" value="Periplasmic binding protein-like II"/>
    <property type="match status" value="2"/>
</dbReference>
<dbReference type="InterPro" id="IPR006059">
    <property type="entry name" value="SBP"/>
</dbReference>